<dbReference type="InterPro" id="IPR002043">
    <property type="entry name" value="UDG_fam1"/>
</dbReference>
<dbReference type="FunFam" id="3.40.470.10:FF:000007">
    <property type="entry name" value="Uracil-DNA glycosylase"/>
    <property type="match status" value="1"/>
</dbReference>
<dbReference type="NCBIfam" id="NF003589">
    <property type="entry name" value="PRK05254.1-2"/>
    <property type="match status" value="1"/>
</dbReference>
<dbReference type="HAMAP" id="MF_00148">
    <property type="entry name" value="UDG"/>
    <property type="match status" value="1"/>
</dbReference>
<dbReference type="GO" id="GO:0004844">
    <property type="term" value="F:uracil DNA N-glycosylase activity"/>
    <property type="evidence" value="ECO:0007669"/>
    <property type="project" value="UniProtKB-UniRule"/>
</dbReference>
<dbReference type="NCBIfam" id="TIGR00628">
    <property type="entry name" value="ung"/>
    <property type="match status" value="1"/>
</dbReference>
<dbReference type="AlphaFoldDB" id="A0A397T5M0"/>
<keyword evidence="3 7" id="KW-0378">Hydrolase</keyword>
<evidence type="ECO:0000256" key="8">
    <source>
        <dbReference type="PROSITE-ProRule" id="PRU10072"/>
    </source>
</evidence>
<dbReference type="GO" id="GO:0005739">
    <property type="term" value="C:mitochondrion"/>
    <property type="evidence" value="ECO:0007669"/>
    <property type="project" value="UniProtKB-SubCell"/>
</dbReference>
<evidence type="ECO:0000313" key="11">
    <source>
        <dbReference type="EMBL" id="RIA90421.1"/>
    </source>
</evidence>
<evidence type="ECO:0000256" key="7">
    <source>
        <dbReference type="HAMAP-Rule" id="MF_03166"/>
    </source>
</evidence>
<protein>
    <recommendedName>
        <fullName evidence="7 9">Uracil-DNA glycosylase</fullName>
        <shortName evidence="7">UDG</shortName>
        <ecNumber evidence="7 9">3.2.2.27</ecNumber>
    </recommendedName>
</protein>
<dbReference type="CDD" id="cd10027">
    <property type="entry name" value="UDG-F1-like"/>
    <property type="match status" value="1"/>
</dbReference>
<organism evidence="11 12">
    <name type="scientific">Glomus cerebriforme</name>
    <dbReference type="NCBI Taxonomy" id="658196"/>
    <lineage>
        <taxon>Eukaryota</taxon>
        <taxon>Fungi</taxon>
        <taxon>Fungi incertae sedis</taxon>
        <taxon>Mucoromycota</taxon>
        <taxon>Glomeromycotina</taxon>
        <taxon>Glomeromycetes</taxon>
        <taxon>Glomerales</taxon>
        <taxon>Glomeraceae</taxon>
        <taxon>Glomus</taxon>
    </lineage>
</organism>
<evidence type="ECO:0000256" key="5">
    <source>
        <dbReference type="ARBA" id="ARBA00023204"/>
    </source>
</evidence>
<dbReference type="InterPro" id="IPR005122">
    <property type="entry name" value="Uracil-DNA_glycosylase-like"/>
</dbReference>
<reference evidence="11 12" key="1">
    <citation type="submission" date="2018-06" db="EMBL/GenBank/DDBJ databases">
        <title>Comparative genomics reveals the genomic features of Rhizophagus irregularis, R. cerebriforme, R. diaphanum and Gigaspora rosea, and their symbiotic lifestyle signature.</title>
        <authorList>
            <person name="Morin E."/>
            <person name="San Clemente H."/>
            <person name="Chen E.C.H."/>
            <person name="De La Providencia I."/>
            <person name="Hainaut M."/>
            <person name="Kuo A."/>
            <person name="Kohler A."/>
            <person name="Murat C."/>
            <person name="Tang N."/>
            <person name="Roy S."/>
            <person name="Loubradou J."/>
            <person name="Henrissat B."/>
            <person name="Grigoriev I.V."/>
            <person name="Corradi N."/>
            <person name="Roux C."/>
            <person name="Martin F.M."/>
        </authorList>
    </citation>
    <scope>NUCLEOTIDE SEQUENCE [LARGE SCALE GENOMIC DNA]</scope>
    <source>
        <strain evidence="11 12">DAOM 227022</strain>
    </source>
</reference>
<gene>
    <name evidence="7" type="primary">UNG1</name>
    <name evidence="11" type="ORF">C1645_770005</name>
</gene>
<dbReference type="Proteomes" id="UP000265703">
    <property type="component" value="Unassembled WGS sequence"/>
</dbReference>
<keyword evidence="4 7" id="KW-0496">Mitochondrion</keyword>
<dbReference type="SMART" id="SM00987">
    <property type="entry name" value="UreE_C"/>
    <property type="match status" value="1"/>
</dbReference>
<dbReference type="Gene3D" id="3.40.470.10">
    <property type="entry name" value="Uracil-DNA glycosylase-like domain"/>
    <property type="match status" value="1"/>
</dbReference>
<dbReference type="STRING" id="658196.A0A397T5M0"/>
<dbReference type="NCBIfam" id="NF003588">
    <property type="entry name" value="PRK05254.1-1"/>
    <property type="match status" value="1"/>
</dbReference>
<dbReference type="GO" id="GO:0005634">
    <property type="term" value="C:nucleus"/>
    <property type="evidence" value="ECO:0007669"/>
    <property type="project" value="UniProtKB-SubCell"/>
</dbReference>
<evidence type="ECO:0000256" key="4">
    <source>
        <dbReference type="ARBA" id="ARBA00023128"/>
    </source>
</evidence>
<comment type="subcellular location">
    <subcellularLocation>
        <location evidence="7">Mitochondrion</location>
    </subcellularLocation>
    <subcellularLocation>
        <location evidence="7">Nucleus</location>
    </subcellularLocation>
</comment>
<name>A0A397T5M0_9GLOM</name>
<dbReference type="NCBIfam" id="NF003591">
    <property type="entry name" value="PRK05254.1-4"/>
    <property type="match status" value="1"/>
</dbReference>
<keyword evidence="12" id="KW-1185">Reference proteome</keyword>
<proteinExistence type="inferred from homology"/>
<dbReference type="SUPFAM" id="SSF52141">
    <property type="entry name" value="Uracil-DNA glycosylase-like"/>
    <property type="match status" value="1"/>
</dbReference>
<evidence type="ECO:0000313" key="12">
    <source>
        <dbReference type="Proteomes" id="UP000265703"/>
    </source>
</evidence>
<evidence type="ECO:0000256" key="9">
    <source>
        <dbReference type="RuleBase" id="RU003780"/>
    </source>
</evidence>
<keyword evidence="5 7" id="KW-0234">DNA repair</keyword>
<accession>A0A397T5M0</accession>
<comment type="caution">
    <text evidence="11">The sequence shown here is derived from an EMBL/GenBank/DDBJ whole genome shotgun (WGS) entry which is preliminary data.</text>
</comment>
<keyword evidence="6 7" id="KW-0539">Nucleus</keyword>
<evidence type="ECO:0000256" key="2">
    <source>
        <dbReference type="ARBA" id="ARBA00022763"/>
    </source>
</evidence>
<keyword evidence="2 7" id="KW-0227">DNA damage</keyword>
<dbReference type="PANTHER" id="PTHR11264">
    <property type="entry name" value="URACIL-DNA GLYCOSYLASE"/>
    <property type="match status" value="1"/>
</dbReference>
<dbReference type="GO" id="GO:0097510">
    <property type="term" value="P:base-excision repair, AP site formation via deaminated base removal"/>
    <property type="evidence" value="ECO:0007669"/>
    <property type="project" value="TreeGrafter"/>
</dbReference>
<dbReference type="NCBIfam" id="NF003592">
    <property type="entry name" value="PRK05254.1-5"/>
    <property type="match status" value="1"/>
</dbReference>
<dbReference type="Pfam" id="PF03167">
    <property type="entry name" value="UDG"/>
    <property type="match status" value="1"/>
</dbReference>
<dbReference type="PROSITE" id="PS00130">
    <property type="entry name" value="U_DNA_GLYCOSYLASE"/>
    <property type="match status" value="1"/>
</dbReference>
<comment type="function">
    <text evidence="7 9">Excises uracil residues from the DNA which can arise as a result of misincorporation of dUMP residues by DNA polymerase or due to deamination of cytosine.</text>
</comment>
<sequence length="310" mass="35491">MLTINSSFTNILSRNFFTTMLKRKNTTVPDNNKKQKATLTQSSLSSWVKIQPQEQEQTLNKIKLETLFNKVGEENKDFLSLEIKTMNSEWLKVLSEEMQKPYFIKLKEFIQNEKANNKKIFPPESEIYSWSRFTPPSSVKVVIIGQDPYHNDGQAHGLCFSVPHGVPPPPSLINIYNALKKDIPSFKIPKHGNLTNWTKAGVLLLNASLTVRAHEAASHSGKGWEKFTDAVIQYLNEKKSGLVFMLWGNHAIKKGKNINKTKHLVLQTVHPSPLSAHRGFFECRHWSKANEYLKSRGKQEIEWDCLTETD</sequence>
<dbReference type="PANTHER" id="PTHR11264:SF0">
    <property type="entry name" value="URACIL-DNA GLYCOSYLASE"/>
    <property type="match status" value="1"/>
</dbReference>
<dbReference type="SMART" id="SM00986">
    <property type="entry name" value="UDG"/>
    <property type="match status" value="1"/>
</dbReference>
<evidence type="ECO:0000256" key="1">
    <source>
        <dbReference type="ARBA" id="ARBA00008184"/>
    </source>
</evidence>
<feature type="domain" description="Uracil-DNA glycosylase-like" evidence="10">
    <location>
        <begin position="132"/>
        <end position="293"/>
    </location>
</feature>
<feature type="active site" description="Proton acceptor" evidence="7 8">
    <location>
        <position position="147"/>
    </location>
</feature>
<comment type="catalytic activity">
    <reaction evidence="7 9">
        <text>Hydrolyzes single-stranded DNA or mismatched double-stranded DNA and polynucleotides, releasing free uracil.</text>
        <dbReference type="EC" id="3.2.2.27"/>
    </reaction>
</comment>
<evidence type="ECO:0000256" key="3">
    <source>
        <dbReference type="ARBA" id="ARBA00022801"/>
    </source>
</evidence>
<comment type="similarity">
    <text evidence="1 7 9">Belongs to the uracil-DNA glycosylase (UDG) superfamily. UNG family.</text>
</comment>
<dbReference type="InterPro" id="IPR018085">
    <property type="entry name" value="Ura-DNA_Glyclase_AS"/>
</dbReference>
<dbReference type="EC" id="3.2.2.27" evidence="7 9"/>
<dbReference type="EMBL" id="QKYT01000182">
    <property type="protein sequence ID" value="RIA90421.1"/>
    <property type="molecule type" value="Genomic_DNA"/>
</dbReference>
<evidence type="ECO:0000256" key="6">
    <source>
        <dbReference type="ARBA" id="ARBA00023242"/>
    </source>
</evidence>
<dbReference type="InterPro" id="IPR036895">
    <property type="entry name" value="Uracil-DNA_glycosylase-like_sf"/>
</dbReference>
<evidence type="ECO:0000259" key="10">
    <source>
        <dbReference type="SMART" id="SM00986"/>
    </source>
</evidence>
<dbReference type="OrthoDB" id="10031947at2759"/>